<feature type="region of interest" description="Disordered" evidence="1">
    <location>
        <begin position="151"/>
        <end position="252"/>
    </location>
</feature>
<reference evidence="2" key="1">
    <citation type="submission" date="2023-03" db="EMBL/GenBank/DDBJ databases">
        <title>Massive genome expansion in bonnet fungi (Mycena s.s.) driven by repeated elements and novel gene families across ecological guilds.</title>
        <authorList>
            <consortium name="Lawrence Berkeley National Laboratory"/>
            <person name="Harder C.B."/>
            <person name="Miyauchi S."/>
            <person name="Viragh M."/>
            <person name="Kuo A."/>
            <person name="Thoen E."/>
            <person name="Andreopoulos B."/>
            <person name="Lu D."/>
            <person name="Skrede I."/>
            <person name="Drula E."/>
            <person name="Henrissat B."/>
            <person name="Morin E."/>
            <person name="Kohler A."/>
            <person name="Barry K."/>
            <person name="LaButti K."/>
            <person name="Morin E."/>
            <person name="Salamov A."/>
            <person name="Lipzen A."/>
            <person name="Mereny Z."/>
            <person name="Hegedus B."/>
            <person name="Baldrian P."/>
            <person name="Stursova M."/>
            <person name="Weitz H."/>
            <person name="Taylor A."/>
            <person name="Grigoriev I.V."/>
            <person name="Nagy L.G."/>
            <person name="Martin F."/>
            <person name="Kauserud H."/>
        </authorList>
    </citation>
    <scope>NUCLEOTIDE SEQUENCE</scope>
    <source>
        <strain evidence="2">CBHHK002</strain>
    </source>
</reference>
<gene>
    <name evidence="2" type="ORF">DFH08DRAFT_964246</name>
</gene>
<evidence type="ECO:0000313" key="3">
    <source>
        <dbReference type="Proteomes" id="UP001218218"/>
    </source>
</evidence>
<dbReference type="EMBL" id="JARIHO010000028">
    <property type="protein sequence ID" value="KAJ7339214.1"/>
    <property type="molecule type" value="Genomic_DNA"/>
</dbReference>
<comment type="caution">
    <text evidence="2">The sequence shown here is derived from an EMBL/GenBank/DDBJ whole genome shotgun (WGS) entry which is preliminary data.</text>
</comment>
<evidence type="ECO:0000313" key="2">
    <source>
        <dbReference type="EMBL" id="KAJ7339214.1"/>
    </source>
</evidence>
<evidence type="ECO:0000256" key="1">
    <source>
        <dbReference type="SAM" id="MobiDB-lite"/>
    </source>
</evidence>
<proteinExistence type="predicted"/>
<protein>
    <submittedName>
        <fullName evidence="2">Uncharacterized protein</fullName>
    </submittedName>
</protein>
<sequence length="252" mass="27263">MAMNLITLMARQMTDFLRAHRQQPQPQVSAQGGGLEQYPQEQTAWEAQAQAQLQLQQQREIQAQLQASALAQAQGGGPKYITDLSKALSIEVKILLEEVGKLRDERRAMQFEVEELRVIRARYGGPPSTASAGYIGGPYGTNASPQTQLIPEPEPGPPVPPHAPAPGAWRVVHPPPAMRRPAPKAPTKHKKIAAAAPAPPPAVPNPHPNANLPAWAQWRPNPLLVPASTGTEVRAPPPREGLFGPKTPPPRR</sequence>
<feature type="compositionally biased region" description="Pro residues" evidence="1">
    <location>
        <begin position="152"/>
        <end position="164"/>
    </location>
</feature>
<keyword evidence="3" id="KW-1185">Reference proteome</keyword>
<accession>A0AAD6ZTQ8</accession>
<dbReference type="AlphaFoldDB" id="A0AAD6ZTQ8"/>
<dbReference type="Proteomes" id="UP001218218">
    <property type="component" value="Unassembled WGS sequence"/>
</dbReference>
<name>A0AAD6ZTQ8_9AGAR</name>
<organism evidence="2 3">
    <name type="scientific">Mycena albidolilacea</name>
    <dbReference type="NCBI Taxonomy" id="1033008"/>
    <lineage>
        <taxon>Eukaryota</taxon>
        <taxon>Fungi</taxon>
        <taxon>Dikarya</taxon>
        <taxon>Basidiomycota</taxon>
        <taxon>Agaricomycotina</taxon>
        <taxon>Agaricomycetes</taxon>
        <taxon>Agaricomycetidae</taxon>
        <taxon>Agaricales</taxon>
        <taxon>Marasmiineae</taxon>
        <taxon>Mycenaceae</taxon>
        <taxon>Mycena</taxon>
    </lineage>
</organism>
<feature type="compositionally biased region" description="Pro residues" evidence="1">
    <location>
        <begin position="197"/>
        <end position="207"/>
    </location>
</feature>